<evidence type="ECO:0000256" key="3">
    <source>
        <dbReference type="ARBA" id="ARBA00022448"/>
    </source>
</evidence>
<gene>
    <name evidence="8" type="ORF">GJJ30_02895</name>
</gene>
<evidence type="ECO:0000256" key="5">
    <source>
        <dbReference type="ARBA" id="ARBA00022692"/>
    </source>
</evidence>
<accession>A0A7K0EEQ5</accession>
<evidence type="ECO:0000256" key="6">
    <source>
        <dbReference type="ARBA" id="ARBA00023136"/>
    </source>
</evidence>
<dbReference type="SUPFAM" id="SSF56954">
    <property type="entry name" value="Outer membrane efflux proteins (OEP)"/>
    <property type="match status" value="1"/>
</dbReference>
<dbReference type="EMBL" id="WJXZ01000001">
    <property type="protein sequence ID" value="MRS60225.1"/>
    <property type="molecule type" value="Genomic_DNA"/>
</dbReference>
<dbReference type="PANTHER" id="PTHR30026:SF20">
    <property type="entry name" value="OUTER MEMBRANE PROTEIN TOLC"/>
    <property type="match status" value="1"/>
</dbReference>
<dbReference type="GO" id="GO:0015288">
    <property type="term" value="F:porin activity"/>
    <property type="evidence" value="ECO:0007669"/>
    <property type="project" value="TreeGrafter"/>
</dbReference>
<dbReference type="InterPro" id="IPR003423">
    <property type="entry name" value="OMP_efflux"/>
</dbReference>
<keyword evidence="6" id="KW-0472">Membrane</keyword>
<organism evidence="8 9">
    <name type="scientific">Larkinella terrae</name>
    <dbReference type="NCBI Taxonomy" id="2025311"/>
    <lineage>
        <taxon>Bacteria</taxon>
        <taxon>Pseudomonadati</taxon>
        <taxon>Bacteroidota</taxon>
        <taxon>Cytophagia</taxon>
        <taxon>Cytophagales</taxon>
        <taxon>Spirosomataceae</taxon>
        <taxon>Larkinella</taxon>
    </lineage>
</organism>
<dbReference type="Gene3D" id="1.20.1600.10">
    <property type="entry name" value="Outer membrane efflux proteins (OEP)"/>
    <property type="match status" value="1"/>
</dbReference>
<name>A0A7K0EEQ5_9BACT</name>
<keyword evidence="9" id="KW-1185">Reference proteome</keyword>
<sequence length="459" mass="52332">MLMAKLLGNFWAYLTLTWFTFFHADTYGQSSLDGYIREGLANNLVIRQKNLTLQQAQQSLQIARSYFLPSVSLLGDYLSAEGGRNIAIPVGDLLNPVYSTLNQLIGNPAFPTIGNVKQNFLPKNFYDVRLRTSVPLINTDLYGNRAIQSQQIRMKQYELEVYKRELVAMIKTAYFHYLAATQAVRIYESARLLVNKNVEVNASLLRNGKGLSANYLRSKSEAEKITAELNGARNKQTNARKYINFLLNKPLDTEVDETFSQGEPTLLDTASAHTGNREELLIIQTAKEINESQMRMSKLARLPKVNAFLDLGSQAYDWRYNEQSRYYLLGIQLTVPLFQGFRNTMQIRQNGLELEKTGLNLTYTQNQLQMAAEVAGNELVTASRNYLASRGQLTSAQSYFTLIEKGYQQGVNSLIEYLDARNQLTSSQLQQLIRWFEMRMAEARLERETASYSFEKDLP</sequence>
<dbReference type="GO" id="GO:0015562">
    <property type="term" value="F:efflux transmembrane transporter activity"/>
    <property type="evidence" value="ECO:0007669"/>
    <property type="project" value="InterPro"/>
</dbReference>
<evidence type="ECO:0000256" key="1">
    <source>
        <dbReference type="ARBA" id="ARBA00004442"/>
    </source>
</evidence>
<keyword evidence="5" id="KW-0812">Transmembrane</keyword>
<dbReference type="GO" id="GO:1990281">
    <property type="term" value="C:efflux pump complex"/>
    <property type="evidence" value="ECO:0007669"/>
    <property type="project" value="TreeGrafter"/>
</dbReference>
<evidence type="ECO:0000256" key="7">
    <source>
        <dbReference type="ARBA" id="ARBA00023237"/>
    </source>
</evidence>
<evidence type="ECO:0000256" key="2">
    <source>
        <dbReference type="ARBA" id="ARBA00007613"/>
    </source>
</evidence>
<reference evidence="8 9" key="1">
    <citation type="journal article" date="2018" name="Antonie Van Leeuwenhoek">
        <title>Larkinella terrae sp. nov., isolated from soil on Jeju Island, South Korea.</title>
        <authorList>
            <person name="Ten L.N."/>
            <person name="Jeon J."/>
            <person name="Park S.J."/>
            <person name="Park S."/>
            <person name="Lee S.Y."/>
            <person name="Kim M.K."/>
            <person name="Jung H.Y."/>
        </authorList>
    </citation>
    <scope>NUCLEOTIDE SEQUENCE [LARGE SCALE GENOMIC DNA]</scope>
    <source>
        <strain evidence="8 9">KCTC 52001</strain>
    </source>
</reference>
<protein>
    <submittedName>
        <fullName evidence="8">TolC family protein</fullName>
    </submittedName>
</protein>
<dbReference type="InterPro" id="IPR051906">
    <property type="entry name" value="TolC-like"/>
</dbReference>
<proteinExistence type="inferred from homology"/>
<dbReference type="GO" id="GO:0009279">
    <property type="term" value="C:cell outer membrane"/>
    <property type="evidence" value="ECO:0007669"/>
    <property type="project" value="UniProtKB-SubCell"/>
</dbReference>
<dbReference type="AlphaFoldDB" id="A0A7K0EEQ5"/>
<keyword evidence="4" id="KW-1134">Transmembrane beta strand</keyword>
<dbReference type="Pfam" id="PF02321">
    <property type="entry name" value="OEP"/>
    <property type="match status" value="1"/>
</dbReference>
<comment type="similarity">
    <text evidence="2">Belongs to the outer membrane factor (OMF) (TC 1.B.17) family.</text>
</comment>
<keyword evidence="7" id="KW-0998">Cell outer membrane</keyword>
<comment type="caution">
    <text evidence="8">The sequence shown here is derived from an EMBL/GenBank/DDBJ whole genome shotgun (WGS) entry which is preliminary data.</text>
</comment>
<keyword evidence="3" id="KW-0813">Transport</keyword>
<evidence type="ECO:0000313" key="8">
    <source>
        <dbReference type="EMBL" id="MRS60225.1"/>
    </source>
</evidence>
<evidence type="ECO:0000313" key="9">
    <source>
        <dbReference type="Proteomes" id="UP000441754"/>
    </source>
</evidence>
<evidence type="ECO:0000256" key="4">
    <source>
        <dbReference type="ARBA" id="ARBA00022452"/>
    </source>
</evidence>
<dbReference type="PANTHER" id="PTHR30026">
    <property type="entry name" value="OUTER MEMBRANE PROTEIN TOLC"/>
    <property type="match status" value="1"/>
</dbReference>
<dbReference type="Proteomes" id="UP000441754">
    <property type="component" value="Unassembled WGS sequence"/>
</dbReference>
<dbReference type="OrthoDB" id="13803at2"/>
<comment type="subcellular location">
    <subcellularLocation>
        <location evidence="1">Cell outer membrane</location>
    </subcellularLocation>
</comment>